<keyword evidence="3" id="KW-1185">Reference proteome</keyword>
<feature type="domain" description="MULE transposase" evidence="1">
    <location>
        <begin position="147"/>
        <end position="239"/>
    </location>
</feature>
<dbReference type="Proteomes" id="UP000031668">
    <property type="component" value="Unassembled WGS sequence"/>
</dbReference>
<organism evidence="2 3">
    <name type="scientific">Thelohanellus kitauei</name>
    <name type="common">Myxosporean</name>
    <dbReference type="NCBI Taxonomy" id="669202"/>
    <lineage>
        <taxon>Eukaryota</taxon>
        <taxon>Metazoa</taxon>
        <taxon>Cnidaria</taxon>
        <taxon>Myxozoa</taxon>
        <taxon>Myxosporea</taxon>
        <taxon>Bivalvulida</taxon>
        <taxon>Platysporina</taxon>
        <taxon>Myxobolidae</taxon>
        <taxon>Thelohanellus</taxon>
    </lineage>
</organism>
<dbReference type="OMA" id="YINETWI"/>
<gene>
    <name evidence="2" type="ORF">RF11_04736</name>
</gene>
<evidence type="ECO:0000313" key="2">
    <source>
        <dbReference type="EMBL" id="KII60494.1"/>
    </source>
</evidence>
<proteinExistence type="predicted"/>
<dbReference type="OrthoDB" id="10051448at2759"/>
<comment type="caution">
    <text evidence="2">The sequence shown here is derived from an EMBL/GenBank/DDBJ whole genome shotgun (WGS) entry which is preliminary data.</text>
</comment>
<reference evidence="2 3" key="1">
    <citation type="journal article" date="2014" name="Genome Biol. Evol.">
        <title>The genome of the myxosporean Thelohanellus kitauei shows adaptations to nutrient acquisition within its fish host.</title>
        <authorList>
            <person name="Yang Y."/>
            <person name="Xiong J."/>
            <person name="Zhou Z."/>
            <person name="Huo F."/>
            <person name="Miao W."/>
            <person name="Ran C."/>
            <person name="Liu Y."/>
            <person name="Zhang J."/>
            <person name="Feng J."/>
            <person name="Wang M."/>
            <person name="Wang M."/>
            <person name="Wang L."/>
            <person name="Yao B."/>
        </authorList>
    </citation>
    <scope>NUCLEOTIDE SEQUENCE [LARGE SCALE GENOMIC DNA]</scope>
    <source>
        <strain evidence="2">Wuqing</strain>
    </source>
</reference>
<accession>A0A0C2M804</accession>
<protein>
    <recommendedName>
        <fullName evidence="1">MULE transposase domain-containing protein</fullName>
    </recommendedName>
</protein>
<dbReference type="PANTHER" id="PTHR47160:SF10">
    <property type="entry name" value="MULE TRANSPOSASE DOMAIN-CONTAINING PROTEIN"/>
    <property type="match status" value="1"/>
</dbReference>
<dbReference type="Pfam" id="PF10551">
    <property type="entry name" value="MULE"/>
    <property type="match status" value="1"/>
</dbReference>
<sequence length="444" mass="51844">MSHKECPARCVVLNNTIISRSNQHSHAPDISRLEARKAINTIKESACSNNLTPLEIISRETANLSEAVIGSLGNIPNIKRKIQRSRNNNEHLPAEPHNFLEIHIPLELQQTLSGGRFLFIDNNDAINRIIVFCSDWQLELMRTHTHWYCDGTFKTAPRLFCQLYTFHIKMISSVVPVLYAIMPNKRQQTYEELMNILHQHVPQINVIRIVSDFEIAALNAIRHHFPSAIISGCFYHFSQSIWRKIQSEEPLLSQYRSDPDNQIYIKMLLALAFVPIDDVISAFEVYQSLDYVISNSDILNPLLDYFEDNYIGRFTANNLRRQPPFPINIWNMFDATLNDLHRTNNSVEGWHNGFSKIVNCHHPSLMKFITYLQVDEGYQRVVAIQNRDGIARINQRREYRELNRRLKTIVEGYSRDRLDEYLRAIAINIQIKRKHDFLFLLYLD</sequence>
<evidence type="ECO:0000259" key="1">
    <source>
        <dbReference type="Pfam" id="PF10551"/>
    </source>
</evidence>
<dbReference type="PANTHER" id="PTHR47160">
    <property type="entry name" value="PUTATIVE-RELATED"/>
    <property type="match status" value="1"/>
</dbReference>
<dbReference type="AlphaFoldDB" id="A0A0C2M804"/>
<evidence type="ECO:0000313" key="3">
    <source>
        <dbReference type="Proteomes" id="UP000031668"/>
    </source>
</evidence>
<name>A0A0C2M804_THEKT</name>
<dbReference type="InterPro" id="IPR018289">
    <property type="entry name" value="MULE_transposase_dom"/>
</dbReference>
<dbReference type="EMBL" id="JWZT01005589">
    <property type="protein sequence ID" value="KII60494.1"/>
    <property type="molecule type" value="Genomic_DNA"/>
</dbReference>